<keyword evidence="2" id="KW-1185">Reference proteome</keyword>
<dbReference type="RefSeq" id="WP_015499367.1">
    <property type="nucleotide sequence ID" value="NC_020911.1"/>
</dbReference>
<dbReference type="KEGG" id="oat:OAN307_c16670"/>
<proteinExistence type="predicted"/>
<protein>
    <submittedName>
        <fullName evidence="1">Uncharacterized protein</fullName>
    </submittedName>
</protein>
<evidence type="ECO:0000313" key="2">
    <source>
        <dbReference type="Proteomes" id="UP000005307"/>
    </source>
</evidence>
<accession>M9RBZ6</accession>
<evidence type="ECO:0000313" key="1">
    <source>
        <dbReference type="EMBL" id="AGI67335.1"/>
    </source>
</evidence>
<dbReference type="HOGENOM" id="CLU_2992258_0_0_5"/>
<organism evidence="1 2">
    <name type="scientific">Octadecabacter antarcticus 307</name>
    <dbReference type="NCBI Taxonomy" id="391626"/>
    <lineage>
        <taxon>Bacteria</taxon>
        <taxon>Pseudomonadati</taxon>
        <taxon>Pseudomonadota</taxon>
        <taxon>Alphaproteobacteria</taxon>
        <taxon>Rhodobacterales</taxon>
        <taxon>Roseobacteraceae</taxon>
        <taxon>Octadecabacter</taxon>
    </lineage>
</organism>
<dbReference type="EMBL" id="CP003740">
    <property type="protein sequence ID" value="AGI67335.1"/>
    <property type="molecule type" value="Genomic_DNA"/>
</dbReference>
<dbReference type="Proteomes" id="UP000005307">
    <property type="component" value="Chromosome"/>
</dbReference>
<dbReference type="AlphaFoldDB" id="M9RBZ6"/>
<name>M9RBZ6_9RHOB</name>
<gene>
    <name evidence="1" type="ORF">OAN307_c16670</name>
</gene>
<sequence>MDRIPAEQQVNVASCIPSIIFDDTTINLGADQERDDDPDAAYWTVLRQFTHLGMIQN</sequence>
<reference evidence="1 2" key="1">
    <citation type="journal article" date="2013" name="PLoS ONE">
        <title>Poles Apart: Arctic and Antarctic Octadecabacter strains Share High Genome Plasticity and a New Type of Xanthorhodopsin.</title>
        <authorList>
            <person name="Vollmers J."/>
            <person name="Voget S."/>
            <person name="Dietrich S."/>
            <person name="Gollnow K."/>
            <person name="Smits M."/>
            <person name="Meyer K."/>
            <person name="Brinkhoff T."/>
            <person name="Simon M."/>
            <person name="Daniel R."/>
        </authorList>
    </citation>
    <scope>NUCLEOTIDE SEQUENCE [LARGE SCALE GENOMIC DNA]</scope>
    <source>
        <strain evidence="1 2">307</strain>
    </source>
</reference>